<proteinExistence type="predicted"/>
<protein>
    <submittedName>
        <fullName evidence="2">3-oxoadipate enol-lactonase 2</fullName>
        <ecNumber evidence="2">3.1.1.24</ecNumber>
    </submittedName>
</protein>
<dbReference type="InterPro" id="IPR050266">
    <property type="entry name" value="AB_hydrolase_sf"/>
</dbReference>
<dbReference type="EC" id="3.1.1.24" evidence="2"/>
<dbReference type="RefSeq" id="WP_145192828.1">
    <property type="nucleotide sequence ID" value="NZ_CP036266.1"/>
</dbReference>
<evidence type="ECO:0000259" key="1">
    <source>
        <dbReference type="Pfam" id="PF00561"/>
    </source>
</evidence>
<sequence length="269" mass="29723">MSQQMLEQNVNGIRMQVTIAGEGPPLLLVHGFPLSHRMWQAQIAHFQQQYTVIAPDLRGFGGSDVTVGTVSMKQHAEDLKELLAQLEVEEPVNFCGLSMGGYIAWEFWRHFPEKLKTLILCDTRSDADTEEGVSNRLKMVDLVLRHGPEAVASAMIPNLLSKTSRDLYPEIAQDLIAEIEAADPEGIAASQRGMAERDDFLGVLDQIQIPALLIVGSDDVLTPPDIMQEMAVRLPEASCREIPRVGHMAPLEAAEEVNQAMEEFLAVAR</sequence>
<dbReference type="InterPro" id="IPR000639">
    <property type="entry name" value="Epox_hydrolase-like"/>
</dbReference>
<dbReference type="InterPro" id="IPR000073">
    <property type="entry name" value="AB_hydrolase_1"/>
</dbReference>
<dbReference type="SUPFAM" id="SSF53474">
    <property type="entry name" value="alpha/beta-Hydrolases"/>
    <property type="match status" value="1"/>
</dbReference>
<dbReference type="PRINTS" id="PR00111">
    <property type="entry name" value="ABHYDROLASE"/>
</dbReference>
<dbReference type="OrthoDB" id="252464at2"/>
<feature type="domain" description="AB hydrolase-1" evidence="1">
    <location>
        <begin position="24"/>
        <end position="253"/>
    </location>
</feature>
<keyword evidence="2" id="KW-0378">Hydrolase</keyword>
<name>A0A517PY28_9PLAN</name>
<keyword evidence="3" id="KW-1185">Reference proteome</keyword>
<reference evidence="2 3" key="1">
    <citation type="submission" date="2019-02" db="EMBL/GenBank/DDBJ databases">
        <title>Deep-cultivation of Planctomycetes and their phenomic and genomic characterization uncovers novel biology.</title>
        <authorList>
            <person name="Wiegand S."/>
            <person name="Jogler M."/>
            <person name="Boedeker C."/>
            <person name="Pinto D."/>
            <person name="Vollmers J."/>
            <person name="Rivas-Marin E."/>
            <person name="Kohn T."/>
            <person name="Peeters S.H."/>
            <person name="Heuer A."/>
            <person name="Rast P."/>
            <person name="Oberbeckmann S."/>
            <person name="Bunk B."/>
            <person name="Jeske O."/>
            <person name="Meyerdierks A."/>
            <person name="Storesund J.E."/>
            <person name="Kallscheuer N."/>
            <person name="Luecker S."/>
            <person name="Lage O.M."/>
            <person name="Pohl T."/>
            <person name="Merkel B.J."/>
            <person name="Hornburger P."/>
            <person name="Mueller R.-W."/>
            <person name="Bruemmer F."/>
            <person name="Labrenz M."/>
            <person name="Spormann A.M."/>
            <person name="Op den Camp H."/>
            <person name="Overmann J."/>
            <person name="Amann R."/>
            <person name="Jetten M.S.M."/>
            <person name="Mascher T."/>
            <person name="Medema M.H."/>
            <person name="Devos D.P."/>
            <person name="Kaster A.-K."/>
            <person name="Ovreas L."/>
            <person name="Rohde M."/>
            <person name="Galperin M.Y."/>
            <person name="Jogler C."/>
        </authorList>
    </citation>
    <scope>NUCLEOTIDE SEQUENCE [LARGE SCALE GENOMIC DNA]</scope>
    <source>
        <strain evidence="2 3">HG66A1</strain>
    </source>
</reference>
<dbReference type="PRINTS" id="PR00412">
    <property type="entry name" value="EPOXHYDRLASE"/>
</dbReference>
<evidence type="ECO:0000313" key="3">
    <source>
        <dbReference type="Proteomes" id="UP000320421"/>
    </source>
</evidence>
<dbReference type="AlphaFoldDB" id="A0A517PY28"/>
<evidence type="ECO:0000313" key="2">
    <source>
        <dbReference type="EMBL" id="QDT24269.1"/>
    </source>
</evidence>
<dbReference type="InterPro" id="IPR029058">
    <property type="entry name" value="AB_hydrolase_fold"/>
</dbReference>
<dbReference type="GO" id="GO:0047570">
    <property type="term" value="F:3-oxoadipate enol-lactonase activity"/>
    <property type="evidence" value="ECO:0007669"/>
    <property type="project" value="UniProtKB-EC"/>
</dbReference>
<dbReference type="PANTHER" id="PTHR43798:SF29">
    <property type="entry name" value="AB HYDROLASE-1 DOMAIN-CONTAINING PROTEIN"/>
    <property type="match status" value="1"/>
</dbReference>
<dbReference type="Pfam" id="PF00561">
    <property type="entry name" value="Abhydrolase_1"/>
    <property type="match status" value="1"/>
</dbReference>
<organism evidence="2 3">
    <name type="scientific">Gimesia chilikensis</name>
    <dbReference type="NCBI Taxonomy" id="2605989"/>
    <lineage>
        <taxon>Bacteria</taxon>
        <taxon>Pseudomonadati</taxon>
        <taxon>Planctomycetota</taxon>
        <taxon>Planctomycetia</taxon>
        <taxon>Planctomycetales</taxon>
        <taxon>Planctomycetaceae</taxon>
        <taxon>Gimesia</taxon>
    </lineage>
</organism>
<dbReference type="EMBL" id="CP036266">
    <property type="protein sequence ID" value="QDT24269.1"/>
    <property type="molecule type" value="Genomic_DNA"/>
</dbReference>
<dbReference type="PANTHER" id="PTHR43798">
    <property type="entry name" value="MONOACYLGLYCEROL LIPASE"/>
    <property type="match status" value="1"/>
</dbReference>
<dbReference type="Proteomes" id="UP000320421">
    <property type="component" value="Chromosome"/>
</dbReference>
<dbReference type="Gene3D" id="3.40.50.1820">
    <property type="entry name" value="alpha/beta hydrolase"/>
    <property type="match status" value="1"/>
</dbReference>
<accession>A0A517PY28</accession>
<gene>
    <name evidence="2" type="primary">catD</name>
    <name evidence="2" type="ORF">HG66A1_61010</name>
</gene>